<dbReference type="Pfam" id="PF13302">
    <property type="entry name" value="Acetyltransf_3"/>
    <property type="match status" value="1"/>
</dbReference>
<evidence type="ECO:0000313" key="2">
    <source>
        <dbReference type="EMBL" id="SDX46389.1"/>
    </source>
</evidence>
<dbReference type="InterPro" id="IPR051908">
    <property type="entry name" value="Ribosomal_N-acetyltransferase"/>
</dbReference>
<dbReference type="Proteomes" id="UP000198534">
    <property type="component" value="Unassembled WGS sequence"/>
</dbReference>
<dbReference type="AlphaFoldDB" id="A0A1H3BYV5"/>
<accession>A0A1H3BYV5</accession>
<dbReference type="PROSITE" id="PS51186">
    <property type="entry name" value="GNAT"/>
    <property type="match status" value="1"/>
</dbReference>
<dbReference type="PANTHER" id="PTHR43441">
    <property type="entry name" value="RIBOSOMAL-PROTEIN-SERINE ACETYLTRANSFERASE"/>
    <property type="match status" value="1"/>
</dbReference>
<evidence type="ECO:0000259" key="1">
    <source>
        <dbReference type="PROSITE" id="PS51186"/>
    </source>
</evidence>
<gene>
    <name evidence="2" type="ORF">SAMN05444487_11865</name>
</gene>
<dbReference type="GO" id="GO:0008999">
    <property type="term" value="F:protein-N-terminal-alanine acetyltransferase activity"/>
    <property type="evidence" value="ECO:0007669"/>
    <property type="project" value="TreeGrafter"/>
</dbReference>
<reference evidence="2 3" key="1">
    <citation type="submission" date="2016-10" db="EMBL/GenBank/DDBJ databases">
        <authorList>
            <person name="de Groot N.N."/>
        </authorList>
    </citation>
    <scope>NUCLEOTIDE SEQUENCE [LARGE SCALE GENOMIC DNA]</scope>
    <source>
        <strain evidence="2 3">DSM 45610</strain>
    </source>
</reference>
<dbReference type="InterPro" id="IPR016181">
    <property type="entry name" value="Acyl_CoA_acyltransferase"/>
</dbReference>
<dbReference type="Gene3D" id="3.40.630.30">
    <property type="match status" value="1"/>
</dbReference>
<dbReference type="STRING" id="1048340.SAMN05444487_11865"/>
<proteinExistence type="predicted"/>
<dbReference type="PANTHER" id="PTHR43441:SF3">
    <property type="entry name" value="ACETYLTRANSFERASE"/>
    <property type="match status" value="1"/>
</dbReference>
<dbReference type="InterPro" id="IPR000182">
    <property type="entry name" value="GNAT_dom"/>
</dbReference>
<name>A0A1H3BYV5_9BACL</name>
<keyword evidence="3" id="KW-1185">Reference proteome</keyword>
<dbReference type="EMBL" id="FNNQ01000018">
    <property type="protein sequence ID" value="SDX46389.1"/>
    <property type="molecule type" value="Genomic_DNA"/>
</dbReference>
<sequence length="193" mass="22360">MGDEMANILLKEFPNSFKTERLLIRLPLPGDGVAVHEGIRETQEELRPWMPWAQVDQNVEDIEVNVRKAHIRFIERSDLRFHLFLKESGEFVGIGGLHCINWEVPRVEIGYWCRKRYMGQGLISEAVQGLTNFAIQQLGVKRVEIRCDSENHASRRVAERTDFILEGILRQFDRSPDGEELRDVAVYSIVVKE</sequence>
<keyword evidence="2" id="KW-0808">Transferase</keyword>
<protein>
    <submittedName>
        <fullName evidence="2">Protein N-acetyltransferase, RimJ/RimL family</fullName>
    </submittedName>
</protein>
<feature type="domain" description="N-acetyltransferase" evidence="1">
    <location>
        <begin position="33"/>
        <end position="185"/>
    </location>
</feature>
<evidence type="ECO:0000313" key="3">
    <source>
        <dbReference type="Proteomes" id="UP000198534"/>
    </source>
</evidence>
<dbReference type="SUPFAM" id="SSF55729">
    <property type="entry name" value="Acyl-CoA N-acyltransferases (Nat)"/>
    <property type="match status" value="1"/>
</dbReference>
<dbReference type="GO" id="GO:1990189">
    <property type="term" value="F:protein N-terminal-serine acetyltransferase activity"/>
    <property type="evidence" value="ECO:0007669"/>
    <property type="project" value="TreeGrafter"/>
</dbReference>
<dbReference type="GO" id="GO:0005737">
    <property type="term" value="C:cytoplasm"/>
    <property type="evidence" value="ECO:0007669"/>
    <property type="project" value="TreeGrafter"/>
</dbReference>
<organism evidence="2 3">
    <name type="scientific">Marininema mesophilum</name>
    <dbReference type="NCBI Taxonomy" id="1048340"/>
    <lineage>
        <taxon>Bacteria</taxon>
        <taxon>Bacillati</taxon>
        <taxon>Bacillota</taxon>
        <taxon>Bacilli</taxon>
        <taxon>Bacillales</taxon>
        <taxon>Thermoactinomycetaceae</taxon>
        <taxon>Marininema</taxon>
    </lineage>
</organism>